<reference evidence="12 13" key="1">
    <citation type="submission" date="2016-10" db="EMBL/GenBank/DDBJ databases">
        <authorList>
            <person name="de Groot N.N."/>
        </authorList>
    </citation>
    <scope>NUCLEOTIDE SEQUENCE [LARGE SCALE GENOMIC DNA]</scope>
    <source>
        <strain evidence="12 13">DSM 20678</strain>
    </source>
</reference>
<dbReference type="CDD" id="cd03241">
    <property type="entry name" value="ABC_RecN"/>
    <property type="match status" value="2"/>
</dbReference>
<evidence type="ECO:0000256" key="3">
    <source>
        <dbReference type="ARBA" id="ARBA00021315"/>
    </source>
</evidence>
<evidence type="ECO:0000259" key="11">
    <source>
        <dbReference type="Pfam" id="PF02463"/>
    </source>
</evidence>
<dbReference type="EMBL" id="FOXR01000006">
    <property type="protein sequence ID" value="SFP91597.1"/>
    <property type="molecule type" value="Genomic_DNA"/>
</dbReference>
<proteinExistence type="inferred from homology"/>
<dbReference type="AlphaFoldDB" id="A0A1I5U9H4"/>
<dbReference type="PANTHER" id="PTHR11059:SF0">
    <property type="entry name" value="DNA REPAIR PROTEIN RECN"/>
    <property type="match status" value="1"/>
</dbReference>
<dbReference type="GO" id="GO:0006281">
    <property type="term" value="P:DNA repair"/>
    <property type="evidence" value="ECO:0007669"/>
    <property type="project" value="UniProtKB-KW"/>
</dbReference>
<keyword evidence="6" id="KW-0067">ATP-binding</keyword>
<dbReference type="PANTHER" id="PTHR11059">
    <property type="entry name" value="DNA REPAIR PROTEIN RECN"/>
    <property type="match status" value="1"/>
</dbReference>
<comment type="similarity">
    <text evidence="2 9">Belongs to the RecN family.</text>
</comment>
<evidence type="ECO:0000256" key="4">
    <source>
        <dbReference type="ARBA" id="ARBA00022741"/>
    </source>
</evidence>
<dbReference type="Pfam" id="PF02463">
    <property type="entry name" value="SMC_N"/>
    <property type="match status" value="1"/>
</dbReference>
<evidence type="ECO:0000256" key="6">
    <source>
        <dbReference type="ARBA" id="ARBA00022840"/>
    </source>
</evidence>
<dbReference type="InterPro" id="IPR027417">
    <property type="entry name" value="P-loop_NTPase"/>
</dbReference>
<dbReference type="SUPFAM" id="SSF52540">
    <property type="entry name" value="P-loop containing nucleoside triphosphate hydrolases"/>
    <property type="match status" value="1"/>
</dbReference>
<dbReference type="STRING" id="937334.SAMN05444406_10683"/>
<dbReference type="GO" id="GO:0005524">
    <property type="term" value="F:ATP binding"/>
    <property type="evidence" value="ECO:0007669"/>
    <property type="project" value="UniProtKB-KW"/>
</dbReference>
<dbReference type="NCBIfam" id="NF008121">
    <property type="entry name" value="PRK10869.1"/>
    <property type="match status" value="1"/>
</dbReference>
<dbReference type="FunFam" id="3.40.50.300:FF:000319">
    <property type="entry name" value="DNA repair protein RecN"/>
    <property type="match status" value="1"/>
</dbReference>
<feature type="domain" description="RecF/RecN/SMC N-terminal" evidence="11">
    <location>
        <begin position="2"/>
        <end position="527"/>
    </location>
</feature>
<dbReference type="GO" id="GO:0009432">
    <property type="term" value="P:SOS response"/>
    <property type="evidence" value="ECO:0007669"/>
    <property type="project" value="TreeGrafter"/>
</dbReference>
<keyword evidence="13" id="KW-1185">Reference proteome</keyword>
<name>A0A1I5U9H4_9FIRM</name>
<dbReference type="RefSeq" id="WP_177206086.1">
    <property type="nucleotide sequence ID" value="NZ_FOXR01000006.1"/>
</dbReference>
<accession>A0A1I5U9H4</accession>
<dbReference type="Proteomes" id="UP000198577">
    <property type="component" value="Unassembled WGS sequence"/>
</dbReference>
<evidence type="ECO:0000256" key="1">
    <source>
        <dbReference type="ARBA" id="ARBA00003618"/>
    </source>
</evidence>
<keyword evidence="5 9" id="KW-0227">DNA damage</keyword>
<sequence length="582" mass="66098">MLSHLSIRNVALIDNLTIEFCDGFNVLTGETGTGKSIIVDAIGLILGERADRELIQSGKDYAQVEGLFYLKRPEKVAPILEQYGVPIEDDGTLLLMRQLSRSGRNICRINGQMVTLSVLKEVGQHLVDIHGQHQHQSLLNVEYHIEILDRLGGDVIALLKQQVGQLYSQWKAVRREMEELINLERDGERMKDLLSYQINEIEAANLKVGEDVELVNERSLLQNAEKIMSVVQEAYDVLYRGSTTGTAVFDQLASVRDRFAQIAQFNEVFARISHDIENIYYQLEDIIDRIRNYRDSFDYDPDRLNEIESRLSLIHSLKRKYGPTIEEILALKEKLQQQLLTIESSQEKLEQLRLQERKIYGKLVEACIELSRKRRELAEVFEQQLVCQLKELGMEKTRFKVEISSPDLGSFAEGRLEASASNYITSQGFDRVEFLISPNPGEPLKPLAKIISGGEMSRVMLAFKTVLAEKDDIPTLIFDEIDTGISGRIASVVAEKINELSRSHQVICITHLPQIAVMADKHYRIEKKVCDGRTVTHVHLLDDQERQIEIAKLIGGTEVSQIGLEHAQELIDTARKIKQAVN</sequence>
<dbReference type="PIRSF" id="PIRSF003128">
    <property type="entry name" value="RecN"/>
    <property type="match status" value="1"/>
</dbReference>
<evidence type="ECO:0000256" key="9">
    <source>
        <dbReference type="PIRNR" id="PIRNR003128"/>
    </source>
</evidence>
<dbReference type="InterPro" id="IPR003395">
    <property type="entry name" value="RecF/RecN/SMC_N"/>
</dbReference>
<keyword evidence="4" id="KW-0547">Nucleotide-binding</keyword>
<dbReference type="GO" id="GO:0043590">
    <property type="term" value="C:bacterial nucleoid"/>
    <property type="evidence" value="ECO:0007669"/>
    <property type="project" value="TreeGrafter"/>
</dbReference>
<dbReference type="FunFam" id="3.40.50.300:FF:000356">
    <property type="entry name" value="DNA repair protein RecN"/>
    <property type="match status" value="1"/>
</dbReference>
<evidence type="ECO:0000313" key="13">
    <source>
        <dbReference type="Proteomes" id="UP000198577"/>
    </source>
</evidence>
<protein>
    <recommendedName>
        <fullName evidence="3 9">DNA repair protein RecN</fullName>
    </recommendedName>
    <alternativeName>
        <fullName evidence="8 9">Recombination protein N</fullName>
    </alternativeName>
</protein>
<keyword evidence="10" id="KW-0175">Coiled coil</keyword>
<evidence type="ECO:0000256" key="8">
    <source>
        <dbReference type="ARBA" id="ARBA00033408"/>
    </source>
</evidence>
<organism evidence="12 13">
    <name type="scientific">Caldicoprobacter faecalis</name>
    <dbReference type="NCBI Taxonomy" id="937334"/>
    <lineage>
        <taxon>Bacteria</taxon>
        <taxon>Bacillati</taxon>
        <taxon>Bacillota</taxon>
        <taxon>Clostridia</taxon>
        <taxon>Caldicoprobacterales</taxon>
        <taxon>Caldicoprobacteraceae</taxon>
        <taxon>Caldicoprobacter</taxon>
    </lineage>
</organism>
<evidence type="ECO:0000256" key="7">
    <source>
        <dbReference type="ARBA" id="ARBA00023204"/>
    </source>
</evidence>
<dbReference type="Gene3D" id="3.40.50.300">
    <property type="entry name" value="P-loop containing nucleotide triphosphate hydrolases"/>
    <property type="match status" value="2"/>
</dbReference>
<evidence type="ECO:0000256" key="10">
    <source>
        <dbReference type="SAM" id="Coils"/>
    </source>
</evidence>
<keyword evidence="7 9" id="KW-0234">DNA repair</keyword>
<feature type="coiled-coil region" evidence="10">
    <location>
        <begin position="325"/>
        <end position="355"/>
    </location>
</feature>
<evidence type="ECO:0000313" key="12">
    <source>
        <dbReference type="EMBL" id="SFP91597.1"/>
    </source>
</evidence>
<dbReference type="NCBIfam" id="TIGR00634">
    <property type="entry name" value="recN"/>
    <property type="match status" value="1"/>
</dbReference>
<comment type="function">
    <text evidence="1 9">May be involved in recombinational repair of damaged DNA.</text>
</comment>
<evidence type="ECO:0000256" key="5">
    <source>
        <dbReference type="ARBA" id="ARBA00022763"/>
    </source>
</evidence>
<gene>
    <name evidence="12" type="ORF">SAMN05444406_10683</name>
</gene>
<dbReference type="InterPro" id="IPR004604">
    <property type="entry name" value="DNA_recomb/repair_RecN"/>
</dbReference>
<dbReference type="GO" id="GO:0006310">
    <property type="term" value="P:DNA recombination"/>
    <property type="evidence" value="ECO:0007669"/>
    <property type="project" value="InterPro"/>
</dbReference>
<evidence type="ECO:0000256" key="2">
    <source>
        <dbReference type="ARBA" id="ARBA00009441"/>
    </source>
</evidence>